<proteinExistence type="predicted"/>
<dbReference type="EC" id="6.3.4.15" evidence="3"/>
<dbReference type="SUPFAM" id="SSF55681">
    <property type="entry name" value="Class II aaRS and biotin synthetases"/>
    <property type="match status" value="1"/>
</dbReference>
<name>A0A8E6B2H2_9BACT</name>
<keyword evidence="1 3" id="KW-0436">Ligase</keyword>
<keyword evidence="4" id="KW-1185">Reference proteome</keyword>
<dbReference type="NCBIfam" id="TIGR00121">
    <property type="entry name" value="birA_ligase"/>
    <property type="match status" value="1"/>
</dbReference>
<protein>
    <submittedName>
        <fullName evidence="3">Biotin--[acetyl-CoA-carboxylase] ligase</fullName>
        <ecNumber evidence="3">6.3.4.15</ecNumber>
    </submittedName>
</protein>
<dbReference type="Proteomes" id="UP000676194">
    <property type="component" value="Chromosome"/>
</dbReference>
<dbReference type="AlphaFoldDB" id="A0A8E6B2H2"/>
<evidence type="ECO:0000259" key="2">
    <source>
        <dbReference type="PROSITE" id="PS51733"/>
    </source>
</evidence>
<dbReference type="PROSITE" id="PS51733">
    <property type="entry name" value="BPL_LPL_CATALYTIC"/>
    <property type="match status" value="1"/>
</dbReference>
<organism evidence="3 4">
    <name type="scientific">Telmatocola sphagniphila</name>
    <dbReference type="NCBI Taxonomy" id="1123043"/>
    <lineage>
        <taxon>Bacteria</taxon>
        <taxon>Pseudomonadati</taxon>
        <taxon>Planctomycetota</taxon>
        <taxon>Planctomycetia</taxon>
        <taxon>Gemmatales</taxon>
        <taxon>Gemmataceae</taxon>
    </lineage>
</organism>
<feature type="domain" description="BPL/LPL catalytic" evidence="2">
    <location>
        <begin position="2"/>
        <end position="183"/>
    </location>
</feature>
<accession>A0A8E6B2H2</accession>
<sequence length="254" mass="28326">MKIGSQHFRFDEIDSTNRQALEYANDPSLDGAVFQTRLQTAGRGQHGRSWQAKSDSAILLSVLLFPPPELRRPVLLTALAAVSVCETIQQATGLIARMKWPNDILINRKKVCGILIESRTNRDQELAVVCGMGCNLNQTAADFAAAQLPDASSLSIEAGRTFEIEEVTPKLLANLNAHYQRLLQGDLETLESRWRERLGLEAKTVTVEFMNGTSETGYIERLHFAELEMRDSNGTIRSIRPELVRHLTILNPEG</sequence>
<dbReference type="InterPro" id="IPR004408">
    <property type="entry name" value="Biotin_CoA_COase_ligase"/>
</dbReference>
<dbReference type="KEGG" id="tsph:KIH39_18875"/>
<dbReference type="GO" id="GO:0004077">
    <property type="term" value="F:biotin--[biotin carboxyl-carrier protein] ligase activity"/>
    <property type="evidence" value="ECO:0007669"/>
    <property type="project" value="UniProtKB-EC"/>
</dbReference>
<evidence type="ECO:0000256" key="1">
    <source>
        <dbReference type="ARBA" id="ARBA00022598"/>
    </source>
</evidence>
<dbReference type="InterPro" id="IPR045864">
    <property type="entry name" value="aa-tRNA-synth_II/BPL/LPL"/>
</dbReference>
<dbReference type="Pfam" id="PF03099">
    <property type="entry name" value="BPL_LplA_LipB"/>
    <property type="match status" value="1"/>
</dbReference>
<dbReference type="PANTHER" id="PTHR12835">
    <property type="entry name" value="BIOTIN PROTEIN LIGASE"/>
    <property type="match status" value="1"/>
</dbReference>
<dbReference type="EMBL" id="CP074694">
    <property type="protein sequence ID" value="QVL30900.1"/>
    <property type="molecule type" value="Genomic_DNA"/>
</dbReference>
<dbReference type="InterPro" id="IPR004143">
    <property type="entry name" value="BPL_LPL_catalytic"/>
</dbReference>
<dbReference type="CDD" id="cd16442">
    <property type="entry name" value="BPL"/>
    <property type="match status" value="1"/>
</dbReference>
<dbReference type="PANTHER" id="PTHR12835:SF5">
    <property type="entry name" value="BIOTIN--PROTEIN LIGASE"/>
    <property type="match status" value="1"/>
</dbReference>
<gene>
    <name evidence="3" type="ORF">KIH39_18875</name>
</gene>
<dbReference type="GO" id="GO:0005737">
    <property type="term" value="C:cytoplasm"/>
    <property type="evidence" value="ECO:0007669"/>
    <property type="project" value="TreeGrafter"/>
</dbReference>
<dbReference type="Gene3D" id="3.30.930.10">
    <property type="entry name" value="Bira Bifunctional Protein, Domain 2"/>
    <property type="match status" value="1"/>
</dbReference>
<evidence type="ECO:0000313" key="4">
    <source>
        <dbReference type="Proteomes" id="UP000676194"/>
    </source>
</evidence>
<dbReference type="RefSeq" id="WP_213494782.1">
    <property type="nucleotide sequence ID" value="NZ_CP074694.1"/>
</dbReference>
<reference evidence="3" key="1">
    <citation type="submission" date="2021-05" db="EMBL/GenBank/DDBJ databases">
        <title>Complete genome sequence of the cellulolytic planctomycete Telmatocola sphagniphila SP2T and characterization of the first cellulase from planctomycetes.</title>
        <authorList>
            <person name="Rakitin A.L."/>
            <person name="Beletsky A.V."/>
            <person name="Naumoff D.G."/>
            <person name="Kulichevskaya I.S."/>
            <person name="Mardanov A.V."/>
            <person name="Ravin N.V."/>
            <person name="Dedysh S.N."/>
        </authorList>
    </citation>
    <scope>NUCLEOTIDE SEQUENCE</scope>
    <source>
        <strain evidence="3">SP2T</strain>
    </source>
</reference>
<evidence type="ECO:0000313" key="3">
    <source>
        <dbReference type="EMBL" id="QVL30900.1"/>
    </source>
</evidence>